<evidence type="ECO:0000313" key="1">
    <source>
        <dbReference type="EMBL" id="QDH71487.1"/>
    </source>
</evidence>
<accession>A0A514BVT5</accession>
<sequence length="268" mass="29618">MTASFNQILIVDSLPDGEVNTAEHLFEDVRGWAHILGEAPHVVRVRVEAGVEFLALLEQRAALARRDSYAPLLHIECHGSDEGLQFADGSNLTWEAMRPAFVSLNEATRMNLIVVVAACSGSSIASTVQVQDRAPLWAFLAPKQDIGSLALEASLSAFYQTLLATRSAEAALGALRSTEAGLLFMYSSAQTMYRLVVEGYEREHGSAEAIQRQAERLCAMAGQHGFGWSVDQVEALIRDPQIFEGFRRRFFMMDLFPENAHRFQEAAK</sequence>
<evidence type="ECO:0000313" key="2">
    <source>
        <dbReference type="Proteomes" id="UP000317199"/>
    </source>
</evidence>
<dbReference type="KEGG" id="lyj:FKV23_16355"/>
<name>A0A514BVT5_9GAMM</name>
<dbReference type="AlphaFoldDB" id="A0A514BVT5"/>
<reference evidence="1 2" key="1">
    <citation type="submission" date="2019-06" db="EMBL/GenBank/DDBJ databases">
        <title>Lysobacter alkalisoli sp. nov. isolated from saline-alkali soil.</title>
        <authorList>
            <person name="Sun J.-Q."/>
            <person name="Xu L."/>
        </authorList>
    </citation>
    <scope>NUCLEOTIDE SEQUENCE [LARGE SCALE GENOMIC DNA]</scope>
    <source>
        <strain evidence="1 2">SJ-36</strain>
    </source>
</reference>
<proteinExistence type="predicted"/>
<evidence type="ECO:0008006" key="3">
    <source>
        <dbReference type="Google" id="ProtNLM"/>
    </source>
</evidence>
<keyword evidence="2" id="KW-1185">Reference proteome</keyword>
<dbReference type="OrthoDB" id="6045053at2"/>
<dbReference type="Proteomes" id="UP000317199">
    <property type="component" value="Chromosome"/>
</dbReference>
<organism evidence="1 2">
    <name type="scientific">Marilutibacter alkalisoli</name>
    <dbReference type="NCBI Taxonomy" id="2591633"/>
    <lineage>
        <taxon>Bacteria</taxon>
        <taxon>Pseudomonadati</taxon>
        <taxon>Pseudomonadota</taxon>
        <taxon>Gammaproteobacteria</taxon>
        <taxon>Lysobacterales</taxon>
        <taxon>Lysobacteraceae</taxon>
        <taxon>Marilutibacter</taxon>
    </lineage>
</organism>
<dbReference type="EMBL" id="CP041242">
    <property type="protein sequence ID" value="QDH71487.1"/>
    <property type="molecule type" value="Genomic_DNA"/>
</dbReference>
<protein>
    <recommendedName>
        <fullName evidence="3">CHAT domain-containing protein</fullName>
    </recommendedName>
</protein>
<dbReference type="RefSeq" id="WP_141624819.1">
    <property type="nucleotide sequence ID" value="NZ_CP041242.1"/>
</dbReference>
<gene>
    <name evidence="1" type="ORF">FKV23_16355</name>
</gene>